<dbReference type="RefSeq" id="WP_146938469.1">
    <property type="nucleotide sequence ID" value="NZ_BJXW01000029.1"/>
</dbReference>
<evidence type="ECO:0000313" key="1">
    <source>
        <dbReference type="EMBL" id="GEN32099.1"/>
    </source>
</evidence>
<dbReference type="EMBL" id="BJXW01000029">
    <property type="protein sequence ID" value="GEN32099.1"/>
    <property type="molecule type" value="Genomic_DNA"/>
</dbReference>
<name>A0A511UZT1_9BACI</name>
<reference evidence="1 2" key="1">
    <citation type="submission" date="2019-07" db="EMBL/GenBank/DDBJ databases">
        <title>Whole genome shotgun sequence of Cerasibacillus quisquiliarum NBRC 102429.</title>
        <authorList>
            <person name="Hosoyama A."/>
            <person name="Uohara A."/>
            <person name="Ohji S."/>
            <person name="Ichikawa N."/>
        </authorList>
    </citation>
    <scope>NUCLEOTIDE SEQUENCE [LARGE SCALE GENOMIC DNA]</scope>
    <source>
        <strain evidence="1 2">NBRC 102429</strain>
    </source>
</reference>
<comment type="caution">
    <text evidence="1">The sequence shown here is derived from an EMBL/GenBank/DDBJ whole genome shotgun (WGS) entry which is preliminary data.</text>
</comment>
<dbReference type="AlphaFoldDB" id="A0A511UZT1"/>
<protein>
    <recommendedName>
        <fullName evidence="3">Protein kinase</fullName>
    </recommendedName>
</protein>
<organism evidence="1 2">
    <name type="scientific">Cerasibacillus quisquiliarum</name>
    <dbReference type="NCBI Taxonomy" id="227865"/>
    <lineage>
        <taxon>Bacteria</taxon>
        <taxon>Bacillati</taxon>
        <taxon>Bacillota</taxon>
        <taxon>Bacilli</taxon>
        <taxon>Bacillales</taxon>
        <taxon>Bacillaceae</taxon>
        <taxon>Cerasibacillus</taxon>
    </lineage>
</organism>
<proteinExistence type="predicted"/>
<evidence type="ECO:0008006" key="3">
    <source>
        <dbReference type="Google" id="ProtNLM"/>
    </source>
</evidence>
<evidence type="ECO:0000313" key="2">
    <source>
        <dbReference type="Proteomes" id="UP000321491"/>
    </source>
</evidence>
<dbReference type="OrthoDB" id="2454549at2"/>
<accession>A0A511UZT1</accession>
<gene>
    <name evidence="1" type="ORF">CQU01_23370</name>
</gene>
<dbReference type="Proteomes" id="UP000321491">
    <property type="component" value="Unassembled WGS sequence"/>
</dbReference>
<sequence>MYKDIIENWRKYCIKDNFIGIGSTRKAFKFSHYVIKLHLHPIGHKQSQNELKIYNVMNENGLHELFAETYYVDKKFSIQKYYHPLELIDNQSFEINTTQHANLLPNRYEEVLDLLDKDFDSFDLKDSSNYGLNEEGKLIFIDYGMSKKLYEREWVPLAESGILPQIDFDYCRVCGQKRELRMYGDHDSDRRCYDCGKE</sequence>
<keyword evidence="2" id="KW-1185">Reference proteome</keyword>